<evidence type="ECO:0000313" key="8">
    <source>
        <dbReference type="EMBL" id="NMM41133.1"/>
    </source>
</evidence>
<feature type="transmembrane region" description="Helical" evidence="6">
    <location>
        <begin position="213"/>
        <end position="232"/>
    </location>
</feature>
<keyword evidence="4 6" id="KW-1133">Transmembrane helix</keyword>
<protein>
    <submittedName>
        <fullName evidence="8">Sulfatase-like hydrolase/transferase</fullName>
    </submittedName>
</protein>
<dbReference type="Proteomes" id="UP000570493">
    <property type="component" value="Unassembled WGS sequence"/>
</dbReference>
<dbReference type="GO" id="GO:0005886">
    <property type="term" value="C:plasma membrane"/>
    <property type="evidence" value="ECO:0007669"/>
    <property type="project" value="UniProtKB-SubCell"/>
</dbReference>
<dbReference type="AlphaFoldDB" id="A0A7Y0DTF5"/>
<evidence type="ECO:0000256" key="1">
    <source>
        <dbReference type="ARBA" id="ARBA00004651"/>
    </source>
</evidence>
<dbReference type="Pfam" id="PF00884">
    <property type="entry name" value="Sulfatase"/>
    <property type="match status" value="1"/>
</dbReference>
<gene>
    <name evidence="8" type="ORF">HHO47_09935</name>
</gene>
<accession>A0A7Y0DTF5</accession>
<feature type="transmembrane region" description="Helical" evidence="6">
    <location>
        <begin position="174"/>
        <end position="192"/>
    </location>
</feature>
<evidence type="ECO:0000259" key="7">
    <source>
        <dbReference type="Pfam" id="PF00884"/>
    </source>
</evidence>
<feature type="transmembrane region" description="Helical" evidence="6">
    <location>
        <begin position="85"/>
        <end position="105"/>
    </location>
</feature>
<dbReference type="GO" id="GO:0016787">
    <property type="term" value="F:hydrolase activity"/>
    <property type="evidence" value="ECO:0007669"/>
    <property type="project" value="UniProtKB-KW"/>
</dbReference>
<evidence type="ECO:0000256" key="3">
    <source>
        <dbReference type="ARBA" id="ARBA00022692"/>
    </source>
</evidence>
<keyword evidence="5 6" id="KW-0472">Membrane</keyword>
<dbReference type="Gene3D" id="3.40.720.10">
    <property type="entry name" value="Alkaline Phosphatase, subunit A"/>
    <property type="match status" value="1"/>
</dbReference>
<dbReference type="PANTHER" id="PTHR47371">
    <property type="entry name" value="LIPOTEICHOIC ACID SYNTHASE"/>
    <property type="match status" value="1"/>
</dbReference>
<dbReference type="GO" id="GO:0016740">
    <property type="term" value="F:transferase activity"/>
    <property type="evidence" value="ECO:0007669"/>
    <property type="project" value="UniProtKB-KW"/>
</dbReference>
<feature type="transmembrane region" description="Helical" evidence="6">
    <location>
        <begin position="125"/>
        <end position="142"/>
    </location>
</feature>
<dbReference type="SUPFAM" id="SSF53649">
    <property type="entry name" value="Alkaline phosphatase-like"/>
    <property type="match status" value="1"/>
</dbReference>
<organism evidence="8 9">
    <name type="scientific">Pseudoalteromonas arctica</name>
    <dbReference type="NCBI Taxonomy" id="394751"/>
    <lineage>
        <taxon>Bacteria</taxon>
        <taxon>Pseudomonadati</taxon>
        <taxon>Pseudomonadota</taxon>
        <taxon>Gammaproteobacteria</taxon>
        <taxon>Alteromonadales</taxon>
        <taxon>Pseudoalteromonadaceae</taxon>
        <taxon>Pseudoalteromonas</taxon>
    </lineage>
</organism>
<name>A0A7Y0DTF5_9GAMM</name>
<evidence type="ECO:0000256" key="5">
    <source>
        <dbReference type="ARBA" id="ARBA00023136"/>
    </source>
</evidence>
<evidence type="ECO:0000313" key="9">
    <source>
        <dbReference type="Proteomes" id="UP000570493"/>
    </source>
</evidence>
<feature type="transmembrane region" description="Helical" evidence="6">
    <location>
        <begin position="43"/>
        <end position="65"/>
    </location>
</feature>
<dbReference type="CDD" id="cd16015">
    <property type="entry name" value="LTA_synthase"/>
    <property type="match status" value="1"/>
</dbReference>
<dbReference type="InterPro" id="IPR000917">
    <property type="entry name" value="Sulfatase_N"/>
</dbReference>
<comment type="subcellular location">
    <subcellularLocation>
        <location evidence="1">Cell membrane</location>
        <topology evidence="1">Multi-pass membrane protein</topology>
    </subcellularLocation>
</comment>
<proteinExistence type="predicted"/>
<keyword evidence="2" id="KW-1003">Cell membrane</keyword>
<keyword evidence="9" id="KW-1185">Reference proteome</keyword>
<reference evidence="8" key="1">
    <citation type="submission" date="2020-04" db="EMBL/GenBank/DDBJ databases">
        <title>Genome Sequencing for Pseudoaltermonas arctica.</title>
        <authorList>
            <person name="Elkins N.S."/>
        </authorList>
    </citation>
    <scope>NUCLEOTIDE SEQUENCE [LARGE SCALE GENOMIC DNA]</scope>
    <source>
        <strain evidence="8">NEC-BIFX-2020_0012</strain>
    </source>
</reference>
<dbReference type="InterPro" id="IPR050448">
    <property type="entry name" value="OpgB/LTA_synthase_biosynth"/>
</dbReference>
<evidence type="ECO:0000256" key="2">
    <source>
        <dbReference type="ARBA" id="ARBA00022475"/>
    </source>
</evidence>
<dbReference type="PANTHER" id="PTHR47371:SF3">
    <property type="entry name" value="PHOSPHOGLYCEROL TRANSFERASE I"/>
    <property type="match status" value="1"/>
</dbReference>
<sequence>MGNIPAPGTYYFKDTIVFASSVASSVAESSRWFSFVNESWRIATLWLAGVLLFMSFRVFFLVYFYDRITTPIDFDVILNTLETGFAFDSAASGVCFSIPFLLNCILQPMRLGHWVRVVRNFTGKLFFVVAILLCITSITYISEYGSQFNHFMFEGLHDDQQAIALTVIEQYRPWGSFLGLLALLVGAFRLCERVDKQPNSFLQRIFTDCKWKRTLLISIIVVLFICAIRGSFESRPASRKWSAVTPDPFINNLVINPFRSFFYAIKDYTDLQSYGVNGENPYLSHNSELDTLPLNALSKHTIAPLLAAPSQVFVIVMESYDSWPLQQKYASLNLTNQLKNLASKGIYLDNVLPAASSTMNSLSSIVSGIPYAGVNMSLIGPQKPSSKLSLFNQLEQLGYTSQFFYGGLLSWQNVGEYVLSQGADNVYSATDAGGKGSAGVWGIDDGQLFDLVAEKTTQKSFNVILSGSYHGPFNLDLDKYDYPYKSPSDYPQEIQQLEGELLNPYVLGHLWYADKMLGEFVAKMEQRYPDALFVITGDHYSRRNFHQRPNLYELTHVPMVIYGKGIRADLVPAQQVASHMDIAPTLLGLIAPANTQFYSMGQSLFNAAPDRKVFGFQTIRHNEQLWRGDLSALYEYYRVNERDKTQLLPTTPSQFVEIDAQTEQAYTQYMATAWQLLTQGMD</sequence>
<comment type="caution">
    <text evidence="8">The sequence shown here is derived from an EMBL/GenBank/DDBJ whole genome shotgun (WGS) entry which is preliminary data.</text>
</comment>
<dbReference type="EMBL" id="JABBMT010000013">
    <property type="protein sequence ID" value="NMM41133.1"/>
    <property type="molecule type" value="Genomic_DNA"/>
</dbReference>
<keyword evidence="3 6" id="KW-0812">Transmembrane</keyword>
<dbReference type="InterPro" id="IPR017850">
    <property type="entry name" value="Alkaline_phosphatase_core_sf"/>
</dbReference>
<feature type="domain" description="Sulfatase N-terminal" evidence="7">
    <location>
        <begin position="312"/>
        <end position="589"/>
    </location>
</feature>
<evidence type="ECO:0000256" key="4">
    <source>
        <dbReference type="ARBA" id="ARBA00022989"/>
    </source>
</evidence>
<evidence type="ECO:0000256" key="6">
    <source>
        <dbReference type="SAM" id="Phobius"/>
    </source>
</evidence>